<dbReference type="Proteomes" id="UP000324222">
    <property type="component" value="Unassembled WGS sequence"/>
</dbReference>
<evidence type="ECO:0000256" key="1">
    <source>
        <dbReference type="SAM" id="MobiDB-lite"/>
    </source>
</evidence>
<evidence type="ECO:0000313" key="3">
    <source>
        <dbReference type="Proteomes" id="UP000324222"/>
    </source>
</evidence>
<comment type="caution">
    <text evidence="2">The sequence shown here is derived from an EMBL/GenBank/DDBJ whole genome shotgun (WGS) entry which is preliminary data.</text>
</comment>
<accession>A0A5B7I5A6</accession>
<organism evidence="2 3">
    <name type="scientific">Portunus trituberculatus</name>
    <name type="common">Swimming crab</name>
    <name type="synonym">Neptunus trituberculatus</name>
    <dbReference type="NCBI Taxonomy" id="210409"/>
    <lineage>
        <taxon>Eukaryota</taxon>
        <taxon>Metazoa</taxon>
        <taxon>Ecdysozoa</taxon>
        <taxon>Arthropoda</taxon>
        <taxon>Crustacea</taxon>
        <taxon>Multicrustacea</taxon>
        <taxon>Malacostraca</taxon>
        <taxon>Eumalacostraca</taxon>
        <taxon>Eucarida</taxon>
        <taxon>Decapoda</taxon>
        <taxon>Pleocyemata</taxon>
        <taxon>Brachyura</taxon>
        <taxon>Eubrachyura</taxon>
        <taxon>Portunoidea</taxon>
        <taxon>Portunidae</taxon>
        <taxon>Portuninae</taxon>
        <taxon>Portunus</taxon>
    </lineage>
</organism>
<evidence type="ECO:0000313" key="2">
    <source>
        <dbReference type="EMBL" id="MPC79740.1"/>
    </source>
</evidence>
<sequence>MDIRLFRYKTIFLKSVAEVHHHHHHHHQARTHAPLAPRLSCCNAAMPFAKCHREGHFALRRRLAAADTSPEHPSCPASGAPRQVVLLLGGKVGGKGRRGAVKRVCWWGGGSVFPSTYPVSWKPLKNDGDFRPGTLLAPASPRPPSCHRAKSAKKCGQAPRLRKSTEAPPPPPSGGLYWRRDWRKVSGGGDAPAALGSSLCRCLQQLT</sequence>
<feature type="region of interest" description="Disordered" evidence="1">
    <location>
        <begin position="136"/>
        <end position="180"/>
    </location>
</feature>
<keyword evidence="3" id="KW-1185">Reference proteome</keyword>
<gene>
    <name evidence="2" type="ORF">E2C01_074284</name>
</gene>
<reference evidence="2 3" key="1">
    <citation type="submission" date="2019-05" db="EMBL/GenBank/DDBJ databases">
        <title>Another draft genome of Portunus trituberculatus and its Hox gene families provides insights of decapod evolution.</title>
        <authorList>
            <person name="Jeong J.-H."/>
            <person name="Song I."/>
            <person name="Kim S."/>
            <person name="Choi T."/>
            <person name="Kim D."/>
            <person name="Ryu S."/>
            <person name="Kim W."/>
        </authorList>
    </citation>
    <scope>NUCLEOTIDE SEQUENCE [LARGE SCALE GENOMIC DNA]</scope>
    <source>
        <tissue evidence="2">Muscle</tissue>
    </source>
</reference>
<name>A0A5B7I5A6_PORTR</name>
<proteinExistence type="predicted"/>
<protein>
    <submittedName>
        <fullName evidence="2">Uncharacterized protein</fullName>
    </submittedName>
</protein>
<dbReference type="AlphaFoldDB" id="A0A5B7I5A6"/>
<dbReference type="EMBL" id="VSRR010051968">
    <property type="protein sequence ID" value="MPC79740.1"/>
    <property type="molecule type" value="Genomic_DNA"/>
</dbReference>